<keyword evidence="11" id="KW-0238">DNA-binding</keyword>
<keyword evidence="16" id="KW-1185">Reference proteome</keyword>
<evidence type="ECO:0000256" key="2">
    <source>
        <dbReference type="ARBA" id="ARBA00004123"/>
    </source>
</evidence>
<dbReference type="AlphaFoldDB" id="A0A1B0EXM9"/>
<sequence length="410" mass="47463">MSGTLVSVPLESCRGCLKPGKSHYLFGDDDLIEKYKYCTQLQIEKDDGLSSFLCKLCHSHLQIAYNFKRMCRETNSVLRKLVRTLGKDGQEAEEPDRESKTEEDPLEVTEGDESKNEEKEDEQIEYAEEIEELEEESIEVLEDEEIPPESQKESQEDSEAQEMSHRKQKYDDNRLQCPMCRKKYSCPQSLKLHMENTHGGVKRFYCDICNTRFTQKHSLQTHMMRHTNERPFQCLVCKKGFRRKHILQMHMNCHTGDTPYRCKKCNLGFRTTTALRNHGHNLKCPICSKTFHMIPSLQTHIQRHKRDPDGRAGPRLKMKVQHICDECGKSYSCKSVLEAHKVIHTGEKPFKCQHCDKAFPLSASLKVHNRNKHPNQTESSLLDLICETCGETFRDSGAFSKHLKSHKAEG</sequence>
<evidence type="ECO:0000313" key="15">
    <source>
        <dbReference type="EnsemblMetazoa" id="PPAI006497-PA"/>
    </source>
</evidence>
<dbReference type="SMART" id="SM00868">
    <property type="entry name" value="zf-AD"/>
    <property type="match status" value="1"/>
</dbReference>
<dbReference type="PROSITE" id="PS50157">
    <property type="entry name" value="ZINC_FINGER_C2H2_2"/>
    <property type="match status" value="7"/>
</dbReference>
<evidence type="ECO:0000256" key="13">
    <source>
        <dbReference type="ARBA" id="ARBA00023242"/>
    </source>
</evidence>
<dbReference type="FunFam" id="3.30.160.60:FF:000733">
    <property type="entry name" value="Zinc finger protein 236 variant"/>
    <property type="match status" value="1"/>
</dbReference>
<keyword evidence="12" id="KW-0804">Transcription</keyword>
<evidence type="ECO:0000313" key="16">
    <source>
        <dbReference type="Proteomes" id="UP000092462"/>
    </source>
</evidence>
<dbReference type="GO" id="GO:0008270">
    <property type="term" value="F:zinc ion binding"/>
    <property type="evidence" value="ECO:0007669"/>
    <property type="project" value="UniProtKB-UniRule"/>
</dbReference>
<evidence type="ECO:0000256" key="7">
    <source>
        <dbReference type="ARBA" id="ARBA00022771"/>
    </source>
</evidence>
<dbReference type="InterPro" id="IPR012934">
    <property type="entry name" value="Znf_AD"/>
</dbReference>
<comment type="similarity">
    <text evidence="3">Belongs to the krueppel C2H2-type zinc-finger protein family.</text>
</comment>
<dbReference type="PROSITE" id="PS51915">
    <property type="entry name" value="ZAD"/>
    <property type="match status" value="1"/>
</dbReference>
<evidence type="ECO:0000256" key="3">
    <source>
        <dbReference type="ARBA" id="ARBA00006991"/>
    </source>
</evidence>
<organism evidence="15 16">
    <name type="scientific">Phlebotomus papatasi</name>
    <name type="common">Sandfly</name>
    <dbReference type="NCBI Taxonomy" id="29031"/>
    <lineage>
        <taxon>Eukaryota</taxon>
        <taxon>Metazoa</taxon>
        <taxon>Ecdysozoa</taxon>
        <taxon>Arthropoda</taxon>
        <taxon>Hexapoda</taxon>
        <taxon>Insecta</taxon>
        <taxon>Pterygota</taxon>
        <taxon>Neoptera</taxon>
        <taxon>Endopterygota</taxon>
        <taxon>Diptera</taxon>
        <taxon>Nematocera</taxon>
        <taxon>Psychodoidea</taxon>
        <taxon>Psychodidae</taxon>
        <taxon>Phlebotomus</taxon>
        <taxon>Phlebotomus</taxon>
    </lineage>
</organism>
<dbReference type="EMBL" id="AJVK01005737">
    <property type="status" value="NOT_ANNOTATED_CDS"/>
    <property type="molecule type" value="Genomic_DNA"/>
</dbReference>
<dbReference type="Pfam" id="PF13894">
    <property type="entry name" value="zf-C2H2_4"/>
    <property type="match status" value="1"/>
</dbReference>
<keyword evidence="13" id="KW-0539">Nucleus</keyword>
<reference evidence="15" key="1">
    <citation type="submission" date="2022-08" db="UniProtKB">
        <authorList>
            <consortium name="EnsemblMetazoa"/>
        </authorList>
    </citation>
    <scope>IDENTIFICATION</scope>
    <source>
        <strain evidence="15">Israel</strain>
    </source>
</reference>
<dbReference type="PROSITE" id="PS00028">
    <property type="entry name" value="ZINC_FINGER_C2H2_1"/>
    <property type="match status" value="7"/>
</dbReference>
<dbReference type="GO" id="GO:0005634">
    <property type="term" value="C:nucleus"/>
    <property type="evidence" value="ECO:0007669"/>
    <property type="project" value="UniProtKB-SubCell"/>
</dbReference>
<dbReference type="VEuPathDB" id="VectorBase:PPAPM1_003123"/>
<keyword evidence="5" id="KW-0479">Metal-binding</keyword>
<comment type="function">
    <text evidence="1">May be involved in transcriptional regulation.</text>
</comment>
<keyword evidence="8" id="KW-0862">Zinc</keyword>
<protein>
    <submittedName>
        <fullName evidence="15">Uncharacterized protein</fullName>
    </submittedName>
</protein>
<evidence type="ECO:0000256" key="11">
    <source>
        <dbReference type="ARBA" id="ARBA00023125"/>
    </source>
</evidence>
<feature type="compositionally biased region" description="Acidic residues" evidence="14">
    <location>
        <begin position="119"/>
        <end position="147"/>
    </location>
</feature>
<dbReference type="VEuPathDB" id="VectorBase:PPAI006497"/>
<dbReference type="PANTHER" id="PTHR24390:SF159">
    <property type="entry name" value="GROWTH FACTOR INDEPENDENT 1 TRANSCRIPTIONAL REPRESSOR"/>
    <property type="match status" value="1"/>
</dbReference>
<evidence type="ECO:0000256" key="5">
    <source>
        <dbReference type="ARBA" id="ARBA00022723"/>
    </source>
</evidence>
<evidence type="ECO:0000256" key="6">
    <source>
        <dbReference type="ARBA" id="ARBA00022737"/>
    </source>
</evidence>
<dbReference type="EnsemblMetazoa" id="PPAI006497-RA">
    <property type="protein sequence ID" value="PPAI006497-PA"/>
    <property type="gene ID" value="PPAI006497"/>
</dbReference>
<dbReference type="PANTHER" id="PTHR24390">
    <property type="entry name" value="ZINC FINGER PROTEIN"/>
    <property type="match status" value="1"/>
</dbReference>
<keyword evidence="10" id="KW-0805">Transcription regulation</keyword>
<dbReference type="FunFam" id="3.30.160.60:FF:000247">
    <property type="entry name" value="Zinc finger protein 236"/>
    <property type="match status" value="1"/>
</dbReference>
<keyword evidence="4" id="KW-1017">Isopeptide bond</keyword>
<evidence type="ECO:0000256" key="9">
    <source>
        <dbReference type="ARBA" id="ARBA00022843"/>
    </source>
</evidence>
<accession>A0A1B0EXM9</accession>
<keyword evidence="9" id="KW-0832">Ubl conjugation</keyword>
<evidence type="ECO:0000256" key="4">
    <source>
        <dbReference type="ARBA" id="ARBA00022499"/>
    </source>
</evidence>
<dbReference type="GO" id="GO:0000978">
    <property type="term" value="F:RNA polymerase II cis-regulatory region sequence-specific DNA binding"/>
    <property type="evidence" value="ECO:0007669"/>
    <property type="project" value="TreeGrafter"/>
</dbReference>
<dbReference type="Gene3D" id="3.30.160.60">
    <property type="entry name" value="Classic Zinc Finger"/>
    <property type="match status" value="5"/>
</dbReference>
<dbReference type="SMART" id="SM00355">
    <property type="entry name" value="ZnF_C2H2"/>
    <property type="match status" value="8"/>
</dbReference>
<evidence type="ECO:0000256" key="12">
    <source>
        <dbReference type="ARBA" id="ARBA00023163"/>
    </source>
</evidence>
<dbReference type="InterPro" id="IPR013087">
    <property type="entry name" value="Znf_C2H2_type"/>
</dbReference>
<evidence type="ECO:0000256" key="8">
    <source>
        <dbReference type="ARBA" id="ARBA00022833"/>
    </source>
</evidence>
<name>A0A1B0EXM9_PHLPP</name>
<dbReference type="Gene3D" id="3.40.1800.20">
    <property type="match status" value="1"/>
</dbReference>
<feature type="region of interest" description="Disordered" evidence="14">
    <location>
        <begin position="86"/>
        <end position="168"/>
    </location>
</feature>
<proteinExistence type="inferred from homology"/>
<dbReference type="GO" id="GO:0003700">
    <property type="term" value="F:DNA-binding transcription factor activity"/>
    <property type="evidence" value="ECO:0007669"/>
    <property type="project" value="TreeGrafter"/>
</dbReference>
<dbReference type="InterPro" id="IPR036236">
    <property type="entry name" value="Znf_C2H2_sf"/>
</dbReference>
<evidence type="ECO:0000256" key="1">
    <source>
        <dbReference type="ARBA" id="ARBA00003767"/>
    </source>
</evidence>
<evidence type="ECO:0000256" key="10">
    <source>
        <dbReference type="ARBA" id="ARBA00023015"/>
    </source>
</evidence>
<comment type="subcellular location">
    <subcellularLocation>
        <location evidence="2">Nucleus</location>
    </subcellularLocation>
</comment>
<dbReference type="Pfam" id="PF07776">
    <property type="entry name" value="zf-AD"/>
    <property type="match status" value="1"/>
</dbReference>
<dbReference type="Pfam" id="PF00096">
    <property type="entry name" value="zf-C2H2"/>
    <property type="match status" value="3"/>
</dbReference>
<dbReference type="SUPFAM" id="SSF57716">
    <property type="entry name" value="Glucocorticoid receptor-like (DNA-binding domain)"/>
    <property type="match status" value="1"/>
</dbReference>
<dbReference type="Proteomes" id="UP000092462">
    <property type="component" value="Unassembled WGS sequence"/>
</dbReference>
<evidence type="ECO:0000256" key="14">
    <source>
        <dbReference type="SAM" id="MobiDB-lite"/>
    </source>
</evidence>
<dbReference type="FunFam" id="3.30.160.60:FF:000100">
    <property type="entry name" value="Zinc finger 45-like"/>
    <property type="match status" value="2"/>
</dbReference>
<dbReference type="SUPFAM" id="SSF57667">
    <property type="entry name" value="beta-beta-alpha zinc fingers"/>
    <property type="match status" value="3"/>
</dbReference>
<keyword evidence="7" id="KW-0863">Zinc-finger</keyword>
<keyword evidence="6" id="KW-0677">Repeat</keyword>
<dbReference type="GO" id="GO:0006357">
    <property type="term" value="P:regulation of transcription by RNA polymerase II"/>
    <property type="evidence" value="ECO:0007669"/>
    <property type="project" value="TreeGrafter"/>
</dbReference>